<evidence type="ECO:0000259" key="13">
    <source>
        <dbReference type="Pfam" id="PF00535"/>
    </source>
</evidence>
<evidence type="ECO:0000256" key="10">
    <source>
        <dbReference type="ARBA" id="ARBA00022989"/>
    </source>
</evidence>
<evidence type="ECO:0000256" key="2">
    <source>
        <dbReference type="ARBA" id="ARBA00004922"/>
    </source>
</evidence>
<protein>
    <recommendedName>
        <fullName evidence="4">dolichyl-phosphate beta-glucosyltransferase</fullName>
        <ecNumber evidence="4">2.4.1.117</ecNumber>
    </recommendedName>
</protein>
<accession>A0A6J4UFN5</accession>
<dbReference type="InterPro" id="IPR029044">
    <property type="entry name" value="Nucleotide-diphossugar_trans"/>
</dbReference>
<dbReference type="AlphaFoldDB" id="A0A6J4UFN5"/>
<comment type="pathway">
    <text evidence="2">Protein modification; protein glycosylation.</text>
</comment>
<dbReference type="GO" id="GO:0006487">
    <property type="term" value="P:protein N-linked glycosylation"/>
    <property type="evidence" value="ECO:0007669"/>
    <property type="project" value="TreeGrafter"/>
</dbReference>
<dbReference type="InterPro" id="IPR001173">
    <property type="entry name" value="Glyco_trans_2-like"/>
</dbReference>
<keyword evidence="9" id="KW-0735">Signal-anchor</keyword>
<organism evidence="14">
    <name type="scientific">uncultured Thermomicrobiales bacterium</name>
    <dbReference type="NCBI Taxonomy" id="1645740"/>
    <lineage>
        <taxon>Bacteria</taxon>
        <taxon>Pseudomonadati</taxon>
        <taxon>Thermomicrobiota</taxon>
        <taxon>Thermomicrobia</taxon>
        <taxon>Thermomicrobiales</taxon>
        <taxon>environmental samples</taxon>
    </lineage>
</organism>
<comment type="catalytic activity">
    <reaction evidence="12">
        <text>a di-trans,poly-cis-dolichyl phosphate + UDP-alpha-D-glucose = a di-trans,poly-cis-dolichyl beta-D-glucosyl phosphate + UDP</text>
        <dbReference type="Rhea" id="RHEA:15401"/>
        <dbReference type="Rhea" id="RHEA-COMP:19498"/>
        <dbReference type="Rhea" id="RHEA-COMP:19502"/>
        <dbReference type="ChEBI" id="CHEBI:57525"/>
        <dbReference type="ChEBI" id="CHEBI:57683"/>
        <dbReference type="ChEBI" id="CHEBI:58223"/>
        <dbReference type="ChEBI" id="CHEBI:58885"/>
        <dbReference type="EC" id="2.4.1.117"/>
    </reaction>
    <physiologicalReaction direction="left-to-right" evidence="12">
        <dbReference type="Rhea" id="RHEA:15402"/>
    </physiologicalReaction>
</comment>
<dbReference type="EMBL" id="CADCWK010000037">
    <property type="protein sequence ID" value="CAA9546074.1"/>
    <property type="molecule type" value="Genomic_DNA"/>
</dbReference>
<dbReference type="EC" id="2.4.1.117" evidence="4"/>
<keyword evidence="7" id="KW-0812">Transmembrane</keyword>
<evidence type="ECO:0000256" key="1">
    <source>
        <dbReference type="ARBA" id="ARBA00004389"/>
    </source>
</evidence>
<evidence type="ECO:0000256" key="4">
    <source>
        <dbReference type="ARBA" id="ARBA00012583"/>
    </source>
</evidence>
<dbReference type="SUPFAM" id="SSF53448">
    <property type="entry name" value="Nucleotide-diphospho-sugar transferases"/>
    <property type="match status" value="1"/>
</dbReference>
<evidence type="ECO:0000256" key="3">
    <source>
        <dbReference type="ARBA" id="ARBA00006739"/>
    </source>
</evidence>
<keyword evidence="8" id="KW-0256">Endoplasmic reticulum</keyword>
<evidence type="ECO:0000256" key="12">
    <source>
        <dbReference type="ARBA" id="ARBA00045097"/>
    </source>
</evidence>
<gene>
    <name evidence="14" type="ORF">AVDCRST_MAG33-471</name>
</gene>
<evidence type="ECO:0000256" key="9">
    <source>
        <dbReference type="ARBA" id="ARBA00022968"/>
    </source>
</evidence>
<comment type="similarity">
    <text evidence="3">Belongs to the glycosyltransferase 2 family.</text>
</comment>
<dbReference type="PANTHER" id="PTHR10859">
    <property type="entry name" value="GLYCOSYL TRANSFERASE"/>
    <property type="match status" value="1"/>
</dbReference>
<comment type="subcellular location">
    <subcellularLocation>
        <location evidence="1">Endoplasmic reticulum membrane</location>
        <topology evidence="1">Single-pass membrane protein</topology>
    </subcellularLocation>
</comment>
<dbReference type="PANTHER" id="PTHR10859:SF91">
    <property type="entry name" value="DOLICHYL-PHOSPHATE BETA-GLUCOSYLTRANSFERASE"/>
    <property type="match status" value="1"/>
</dbReference>
<sequence>MPASPTNGTPVTDGEPSLSIVVPAYNESGRIEECLRAVVAHAEQRPGRTEILLVDDGSSDDTLARVQRLAGQWPDLRILAESHRGKAAAVRAGMLAATGRIVLFTDADLATPLRYTSALVEQIEAGADVVIASREGRNARRVDEPLHRHVMGRVFNLIVQGLLLPGIQDTQCGFKAFRRDAARAILEETHLYRDATLAHGARVTAFDVELLYIARRLGQTIAVVPVVWSAGSDSKVNPVIDTWINLTDVLKIRLNGWRGRYPTSGR</sequence>
<dbReference type="GO" id="GO:0004581">
    <property type="term" value="F:dolichyl-phosphate beta-glucosyltransferase activity"/>
    <property type="evidence" value="ECO:0007669"/>
    <property type="project" value="UniProtKB-EC"/>
</dbReference>
<keyword evidence="6 14" id="KW-0808">Transferase</keyword>
<dbReference type="InterPro" id="IPR035518">
    <property type="entry name" value="DPG_synthase"/>
</dbReference>
<evidence type="ECO:0000256" key="8">
    <source>
        <dbReference type="ARBA" id="ARBA00022824"/>
    </source>
</evidence>
<feature type="domain" description="Glycosyltransferase 2-like" evidence="13">
    <location>
        <begin position="19"/>
        <end position="185"/>
    </location>
</feature>
<evidence type="ECO:0000256" key="6">
    <source>
        <dbReference type="ARBA" id="ARBA00022679"/>
    </source>
</evidence>
<keyword evidence="11" id="KW-0472">Membrane</keyword>
<name>A0A6J4UFN5_9BACT</name>
<evidence type="ECO:0000256" key="7">
    <source>
        <dbReference type="ARBA" id="ARBA00022692"/>
    </source>
</evidence>
<proteinExistence type="inferred from homology"/>
<keyword evidence="10" id="KW-1133">Transmembrane helix</keyword>
<evidence type="ECO:0000256" key="11">
    <source>
        <dbReference type="ARBA" id="ARBA00023136"/>
    </source>
</evidence>
<dbReference type="Pfam" id="PF00535">
    <property type="entry name" value="Glycos_transf_2"/>
    <property type="match status" value="1"/>
</dbReference>
<evidence type="ECO:0000256" key="5">
    <source>
        <dbReference type="ARBA" id="ARBA00022676"/>
    </source>
</evidence>
<evidence type="ECO:0000313" key="14">
    <source>
        <dbReference type="EMBL" id="CAA9546074.1"/>
    </source>
</evidence>
<keyword evidence="5" id="KW-0328">Glycosyltransferase</keyword>
<dbReference type="Gene3D" id="3.90.550.10">
    <property type="entry name" value="Spore Coat Polysaccharide Biosynthesis Protein SpsA, Chain A"/>
    <property type="match status" value="1"/>
</dbReference>
<reference evidence="14" key="1">
    <citation type="submission" date="2020-02" db="EMBL/GenBank/DDBJ databases">
        <authorList>
            <person name="Meier V. D."/>
        </authorList>
    </citation>
    <scope>NUCLEOTIDE SEQUENCE</scope>
    <source>
        <strain evidence="14">AVDCRST_MAG33</strain>
    </source>
</reference>
<dbReference type="CDD" id="cd04188">
    <property type="entry name" value="DPG_synthase"/>
    <property type="match status" value="1"/>
</dbReference>